<dbReference type="Proteomes" id="UP000442707">
    <property type="component" value="Unassembled WGS sequence"/>
</dbReference>
<evidence type="ECO:0000313" key="2">
    <source>
        <dbReference type="Proteomes" id="UP000442707"/>
    </source>
</evidence>
<sequence>MADEKKTWAEQVAARAMGLEPEPEDVAAAHRWKRRPRTVTERRILERLGFTDDETPPAA</sequence>
<gene>
    <name evidence="1" type="ORF">F7R91_05620</name>
</gene>
<dbReference type="RefSeq" id="WP_150945101.1">
    <property type="nucleotide sequence ID" value="NZ_VZRB01000003.1"/>
</dbReference>
<comment type="caution">
    <text evidence="1">The sequence shown here is derived from an EMBL/GenBank/DDBJ whole genome shotgun (WGS) entry which is preliminary data.</text>
</comment>
<protein>
    <submittedName>
        <fullName evidence="1">Uncharacterized protein</fullName>
    </submittedName>
</protein>
<reference evidence="1 2" key="1">
    <citation type="submission" date="2019-09" db="EMBL/GenBank/DDBJ databases">
        <title>Screening of Novel Bioactive Compounds from Soil-Associated.</title>
        <authorList>
            <person name="Zhao S."/>
        </authorList>
    </citation>
    <scope>NUCLEOTIDE SEQUENCE [LARGE SCALE GENOMIC DNA]</scope>
    <source>
        <strain evidence="1 2">HIT-DPA4</strain>
    </source>
</reference>
<evidence type="ECO:0000313" key="1">
    <source>
        <dbReference type="EMBL" id="KAB1149237.1"/>
    </source>
</evidence>
<dbReference type="AlphaFoldDB" id="A0A6H9V6S2"/>
<dbReference type="EMBL" id="VZRB01000003">
    <property type="protein sequence ID" value="KAB1149237.1"/>
    <property type="molecule type" value="Genomic_DNA"/>
</dbReference>
<keyword evidence="2" id="KW-1185">Reference proteome</keyword>
<name>A0A6H9V6S2_9ACTN</name>
<organism evidence="1 2">
    <name type="scientific">Streptomyces luteolifulvus</name>
    <dbReference type="NCBI Taxonomy" id="2615112"/>
    <lineage>
        <taxon>Bacteria</taxon>
        <taxon>Bacillati</taxon>
        <taxon>Actinomycetota</taxon>
        <taxon>Actinomycetes</taxon>
        <taxon>Kitasatosporales</taxon>
        <taxon>Streptomycetaceae</taxon>
        <taxon>Streptomyces</taxon>
    </lineage>
</organism>
<proteinExistence type="predicted"/>
<accession>A0A6H9V6S2</accession>